<dbReference type="Gene3D" id="3.40.50.1000">
    <property type="entry name" value="HAD superfamily/HAD-like"/>
    <property type="match status" value="1"/>
</dbReference>
<dbReference type="RefSeq" id="WP_139190938.1">
    <property type="nucleotide sequence ID" value="NZ_FMZZ01000013.1"/>
</dbReference>
<dbReference type="Gene3D" id="1.20.1440.100">
    <property type="entry name" value="SG protein - dephosphorylation function"/>
    <property type="match status" value="1"/>
</dbReference>
<accession>A0A1G6VUA7</accession>
<keyword evidence="6" id="KW-1185">Reference proteome</keyword>
<evidence type="ECO:0000256" key="3">
    <source>
        <dbReference type="ARBA" id="ARBA00022801"/>
    </source>
</evidence>
<dbReference type="EMBL" id="FMZZ01000013">
    <property type="protein sequence ID" value="SDD57159.1"/>
    <property type="molecule type" value="Genomic_DNA"/>
</dbReference>
<sequence>MTGKRRAVALFDMDGTIVPGTLAFDLLDELVICGACDPRQVDSVHRTVREVALLENGNVKAYAEYRKTVGQVGAHQMVEAASRCWVTSQKEVLHYVPTLMGILKRFGFLLVLISGSPQEIIKIAAAHLGFDKWCGASFGSSGADDILPAVGNGKKRALENLGLLHTIDWKNSFAIGNSHNDAELLDLVGMPLAFEPDGKLREVARVRNWIVADRHDVIAKSMLLLRRVR</sequence>
<dbReference type="InterPro" id="IPR050582">
    <property type="entry name" value="HAD-like_SerB"/>
</dbReference>
<organism evidence="5 6">
    <name type="scientific">Actinokineospora iranica</name>
    <dbReference type="NCBI Taxonomy" id="1271860"/>
    <lineage>
        <taxon>Bacteria</taxon>
        <taxon>Bacillati</taxon>
        <taxon>Actinomycetota</taxon>
        <taxon>Actinomycetes</taxon>
        <taxon>Pseudonocardiales</taxon>
        <taxon>Pseudonocardiaceae</taxon>
        <taxon>Actinokineospora</taxon>
    </lineage>
</organism>
<dbReference type="OrthoDB" id="3612726at2"/>
<evidence type="ECO:0000256" key="1">
    <source>
        <dbReference type="ARBA" id="ARBA00009184"/>
    </source>
</evidence>
<comment type="similarity">
    <text evidence="1">Belongs to the HAD-like hydrolase superfamily. SerB family.</text>
</comment>
<keyword evidence="4" id="KW-0460">Magnesium</keyword>
<dbReference type="PANTHER" id="PTHR43344">
    <property type="entry name" value="PHOSPHOSERINE PHOSPHATASE"/>
    <property type="match status" value="1"/>
</dbReference>
<evidence type="ECO:0000313" key="5">
    <source>
        <dbReference type="EMBL" id="SDD57159.1"/>
    </source>
</evidence>
<dbReference type="GO" id="GO:0046872">
    <property type="term" value="F:metal ion binding"/>
    <property type="evidence" value="ECO:0007669"/>
    <property type="project" value="UniProtKB-KW"/>
</dbReference>
<keyword evidence="2" id="KW-0479">Metal-binding</keyword>
<reference evidence="6" key="1">
    <citation type="submission" date="2016-10" db="EMBL/GenBank/DDBJ databases">
        <authorList>
            <person name="Varghese N."/>
            <person name="Submissions S."/>
        </authorList>
    </citation>
    <scope>NUCLEOTIDE SEQUENCE [LARGE SCALE GENOMIC DNA]</scope>
    <source>
        <strain evidence="6">IBRC-M 10403</strain>
    </source>
</reference>
<proteinExistence type="inferred from homology"/>
<dbReference type="Proteomes" id="UP000199501">
    <property type="component" value="Unassembled WGS sequence"/>
</dbReference>
<dbReference type="SUPFAM" id="SSF56784">
    <property type="entry name" value="HAD-like"/>
    <property type="match status" value="1"/>
</dbReference>
<evidence type="ECO:0000313" key="6">
    <source>
        <dbReference type="Proteomes" id="UP000199501"/>
    </source>
</evidence>
<protein>
    <submittedName>
        <fullName evidence="5">Phosphoserine phosphatase</fullName>
    </submittedName>
</protein>
<evidence type="ECO:0000256" key="2">
    <source>
        <dbReference type="ARBA" id="ARBA00022723"/>
    </source>
</evidence>
<name>A0A1G6VUA7_9PSEU</name>
<gene>
    <name evidence="5" type="ORF">SAMN05216174_113100</name>
</gene>
<dbReference type="AlphaFoldDB" id="A0A1G6VUA7"/>
<dbReference type="InterPro" id="IPR023214">
    <property type="entry name" value="HAD_sf"/>
</dbReference>
<dbReference type="InterPro" id="IPR036412">
    <property type="entry name" value="HAD-like_sf"/>
</dbReference>
<dbReference type="PANTHER" id="PTHR43344:SF13">
    <property type="entry name" value="PHOSPHATASE RV3661-RELATED"/>
    <property type="match status" value="1"/>
</dbReference>
<keyword evidence="3" id="KW-0378">Hydrolase</keyword>
<dbReference type="GO" id="GO:0016787">
    <property type="term" value="F:hydrolase activity"/>
    <property type="evidence" value="ECO:0007669"/>
    <property type="project" value="UniProtKB-KW"/>
</dbReference>
<dbReference type="STRING" id="1271860.SAMN05216174_113100"/>
<evidence type="ECO:0000256" key="4">
    <source>
        <dbReference type="ARBA" id="ARBA00022842"/>
    </source>
</evidence>
<dbReference type="Pfam" id="PF12710">
    <property type="entry name" value="HAD"/>
    <property type="match status" value="1"/>
</dbReference>